<evidence type="ECO:0000313" key="2">
    <source>
        <dbReference type="EMBL" id="POY73739.1"/>
    </source>
</evidence>
<organism evidence="2 3">
    <name type="scientific">Rhodotorula taiwanensis</name>
    <dbReference type="NCBI Taxonomy" id="741276"/>
    <lineage>
        <taxon>Eukaryota</taxon>
        <taxon>Fungi</taxon>
        <taxon>Dikarya</taxon>
        <taxon>Basidiomycota</taxon>
        <taxon>Pucciniomycotina</taxon>
        <taxon>Microbotryomycetes</taxon>
        <taxon>Sporidiobolales</taxon>
        <taxon>Sporidiobolaceae</taxon>
        <taxon>Rhodotorula</taxon>
    </lineage>
</organism>
<keyword evidence="1" id="KW-0812">Transmembrane</keyword>
<keyword evidence="3" id="KW-1185">Reference proteome</keyword>
<name>A0A2S5BAE7_9BASI</name>
<dbReference type="EMBL" id="PJQD01000035">
    <property type="protein sequence ID" value="POY73739.1"/>
    <property type="molecule type" value="Genomic_DNA"/>
</dbReference>
<dbReference type="AlphaFoldDB" id="A0A2S5BAE7"/>
<keyword evidence="1" id="KW-0472">Membrane</keyword>
<feature type="transmembrane region" description="Helical" evidence="1">
    <location>
        <begin position="37"/>
        <end position="57"/>
    </location>
</feature>
<keyword evidence="1" id="KW-1133">Transmembrane helix</keyword>
<gene>
    <name evidence="2" type="ORF">BMF94_3277</name>
</gene>
<evidence type="ECO:0000313" key="3">
    <source>
        <dbReference type="Proteomes" id="UP000237144"/>
    </source>
</evidence>
<evidence type="ECO:0000256" key="1">
    <source>
        <dbReference type="SAM" id="Phobius"/>
    </source>
</evidence>
<accession>A0A2S5BAE7</accession>
<dbReference type="OrthoDB" id="2548253at2759"/>
<protein>
    <submittedName>
        <fullName evidence="2">Uncharacterized protein</fullName>
    </submittedName>
</protein>
<comment type="caution">
    <text evidence="2">The sequence shown here is derived from an EMBL/GenBank/DDBJ whole genome shotgun (WGS) entry which is preliminary data.</text>
</comment>
<reference evidence="2 3" key="1">
    <citation type="journal article" date="2018" name="Front. Microbiol.">
        <title>Prospects for Fungal Bioremediation of Acidic Radioactive Waste Sites: Characterization and Genome Sequence of Rhodotorula taiwanensis MD1149.</title>
        <authorList>
            <person name="Tkavc R."/>
            <person name="Matrosova V.Y."/>
            <person name="Grichenko O.E."/>
            <person name="Gostincar C."/>
            <person name="Volpe R.P."/>
            <person name="Klimenkova P."/>
            <person name="Gaidamakova E.K."/>
            <person name="Zhou C.E."/>
            <person name="Stewart B.J."/>
            <person name="Lyman M.G."/>
            <person name="Malfatti S.A."/>
            <person name="Rubinfeld B."/>
            <person name="Courtot M."/>
            <person name="Singh J."/>
            <person name="Dalgard C.L."/>
            <person name="Hamilton T."/>
            <person name="Frey K.G."/>
            <person name="Gunde-Cimerman N."/>
            <person name="Dugan L."/>
            <person name="Daly M.J."/>
        </authorList>
    </citation>
    <scope>NUCLEOTIDE SEQUENCE [LARGE SCALE GENOMIC DNA]</scope>
    <source>
        <strain evidence="2 3">MD1149</strain>
    </source>
</reference>
<dbReference type="Proteomes" id="UP000237144">
    <property type="component" value="Unassembled WGS sequence"/>
</dbReference>
<sequence>MTEPDRINAPYLPLEGGTVPRARRKAPSKWLTPGRSCLIFCGLLGLLCTTGVGFLVYKVAAETWRTLNIPHGHTHANASLVAPHGVVPIETDVVRSFFGPQKDGGVDKFDLRAAIWARVLKPYVHWDDTPWALVHDSIVLKDVPIEAKALHTVEQVRFPKSLVNDLATSMTVGLVATFVMVPAADRIDPSLDHHTWRTSRNASFFGVNANLPPLSPEMIEPPKDVFRRFLANAGAARSLILRPSDDPMLVEQARINGSRADELFATRHLVTTSRVTMARDFPVYNFTAYNETLLQRSTFMRDFCVAGTGRVECERSFHNVGHFENLVEFDDAEDGKPETATRRGWRYGPFLTAGLGNPGPLEHRAIHGNETEDFLFDWKIIYTAAGPGKISIGATAVNALEGAFSSPRDKSPYEQAVDQDVTNAMHAAVGLPVPWASVSPVPTALNSVSQILGLAQVPLDLHYWMTRSLSTGLPLTTILSISVFLIVRELVDWAVQHRTTPLALQLGPLFTGLMSFMLLLPQLMLLFRLEVQWGGPGGGVPTGLSRRKATHSERASARADARFDWKLRVALGLAIVIFSRFGPSVPPILRGSRPPPPESAEDLAMYRYTLNPLRSEYVLPALRIVEEVSQLHLVYRLGVFASRYRLTAFLALTTSLLDIVPRFIWNWHARPDVTLGEVVWLAGEAALCYAACRFPSVKQEEEEEE</sequence>
<proteinExistence type="predicted"/>